<evidence type="ECO:0000313" key="1">
    <source>
        <dbReference type="Proteomes" id="UP000504603"/>
    </source>
</evidence>
<name>A0A6J1DY29_MOMCH</name>
<dbReference type="PANTHER" id="PTHR33710:SF71">
    <property type="entry name" value="ENDONUCLEASE_EXONUCLEASE_PHOSPHATASE DOMAIN-CONTAINING PROTEIN"/>
    <property type="match status" value="1"/>
</dbReference>
<sequence>MNAILWNHEASYISSYDTSQIGAFRNVMDFCSLTDMGFTGGKFTWCNNRFAGDQLWKCLDRFLCNDSFNSLFPDASIIHLPWSKSDHRAIGLHLYALPSSQIKRSHKPVRFEEYWVRNPECEQLISPLPLDFTIIHDIENDLAGLLELEEIFWKQRSREDWLKWGDCNFKWFHKKATMRKSCNYIHGIEDQYGCWTEEPKEIGNIFITYFQDIFTSTSPLPLDIDSITTHIPTRITSEINAQLLAPYKYEEIEIAIK</sequence>
<dbReference type="KEGG" id="mcha:111025237"/>
<dbReference type="Gene3D" id="3.60.10.10">
    <property type="entry name" value="Endonuclease/exonuclease/phosphatase"/>
    <property type="match status" value="1"/>
</dbReference>
<protein>
    <submittedName>
        <fullName evidence="2">Uncharacterized protein LOC111025237</fullName>
    </submittedName>
</protein>
<dbReference type="OrthoDB" id="914234at2759"/>
<dbReference type="RefSeq" id="XP_022158772.1">
    <property type="nucleotide sequence ID" value="XM_022303080.1"/>
</dbReference>
<evidence type="ECO:0000313" key="2">
    <source>
        <dbReference type="RefSeq" id="XP_022158772.1"/>
    </source>
</evidence>
<dbReference type="PANTHER" id="PTHR33710">
    <property type="entry name" value="BNAC02G09200D PROTEIN"/>
    <property type="match status" value="1"/>
</dbReference>
<dbReference type="SUPFAM" id="SSF56219">
    <property type="entry name" value="DNase I-like"/>
    <property type="match status" value="1"/>
</dbReference>
<dbReference type="GeneID" id="111025237"/>
<accession>A0A6J1DY29</accession>
<dbReference type="AlphaFoldDB" id="A0A6J1DY29"/>
<dbReference type="Proteomes" id="UP000504603">
    <property type="component" value="Unplaced"/>
</dbReference>
<dbReference type="InterPro" id="IPR036691">
    <property type="entry name" value="Endo/exonu/phosph_ase_sf"/>
</dbReference>
<proteinExistence type="predicted"/>
<keyword evidence="1" id="KW-1185">Reference proteome</keyword>
<reference evidence="2" key="1">
    <citation type="submission" date="2025-08" db="UniProtKB">
        <authorList>
            <consortium name="RefSeq"/>
        </authorList>
    </citation>
    <scope>IDENTIFICATION</scope>
    <source>
        <strain evidence="2">OHB3-1</strain>
    </source>
</reference>
<gene>
    <name evidence="2" type="primary">LOC111025237</name>
</gene>
<organism evidence="1 2">
    <name type="scientific">Momordica charantia</name>
    <name type="common">Bitter gourd</name>
    <name type="synonym">Balsam pear</name>
    <dbReference type="NCBI Taxonomy" id="3673"/>
    <lineage>
        <taxon>Eukaryota</taxon>
        <taxon>Viridiplantae</taxon>
        <taxon>Streptophyta</taxon>
        <taxon>Embryophyta</taxon>
        <taxon>Tracheophyta</taxon>
        <taxon>Spermatophyta</taxon>
        <taxon>Magnoliopsida</taxon>
        <taxon>eudicotyledons</taxon>
        <taxon>Gunneridae</taxon>
        <taxon>Pentapetalae</taxon>
        <taxon>rosids</taxon>
        <taxon>fabids</taxon>
        <taxon>Cucurbitales</taxon>
        <taxon>Cucurbitaceae</taxon>
        <taxon>Momordiceae</taxon>
        <taxon>Momordica</taxon>
    </lineage>
</organism>